<dbReference type="Proteomes" id="UP001066276">
    <property type="component" value="Chromosome 6"/>
</dbReference>
<protein>
    <submittedName>
        <fullName evidence="1">Uncharacterized protein</fullName>
    </submittedName>
</protein>
<accession>A0AAV7QPB3</accession>
<dbReference type="AlphaFoldDB" id="A0AAV7QPB3"/>
<keyword evidence="2" id="KW-1185">Reference proteome</keyword>
<comment type="caution">
    <text evidence="1">The sequence shown here is derived from an EMBL/GenBank/DDBJ whole genome shotgun (WGS) entry which is preliminary data.</text>
</comment>
<reference evidence="1" key="1">
    <citation type="journal article" date="2022" name="bioRxiv">
        <title>Sequencing and chromosome-scale assembly of the giantPleurodeles waltlgenome.</title>
        <authorList>
            <person name="Brown T."/>
            <person name="Elewa A."/>
            <person name="Iarovenko S."/>
            <person name="Subramanian E."/>
            <person name="Araus A.J."/>
            <person name="Petzold A."/>
            <person name="Susuki M."/>
            <person name="Suzuki K.-i.T."/>
            <person name="Hayashi T."/>
            <person name="Toyoda A."/>
            <person name="Oliveira C."/>
            <person name="Osipova E."/>
            <person name="Leigh N.D."/>
            <person name="Simon A."/>
            <person name="Yun M.H."/>
        </authorList>
    </citation>
    <scope>NUCLEOTIDE SEQUENCE</scope>
    <source>
        <strain evidence="1">20211129_DDA</strain>
        <tissue evidence="1">Liver</tissue>
    </source>
</reference>
<evidence type="ECO:0000313" key="1">
    <source>
        <dbReference type="EMBL" id="KAJ1141579.1"/>
    </source>
</evidence>
<sequence>MTAAARIGPVQGIFQAVRSCGKLSDLLWPGSHEQEREGSCLRRHIFAVAKCLRVTSSYDESAKYCALDPV</sequence>
<evidence type="ECO:0000313" key="2">
    <source>
        <dbReference type="Proteomes" id="UP001066276"/>
    </source>
</evidence>
<organism evidence="1 2">
    <name type="scientific">Pleurodeles waltl</name>
    <name type="common">Iberian ribbed newt</name>
    <dbReference type="NCBI Taxonomy" id="8319"/>
    <lineage>
        <taxon>Eukaryota</taxon>
        <taxon>Metazoa</taxon>
        <taxon>Chordata</taxon>
        <taxon>Craniata</taxon>
        <taxon>Vertebrata</taxon>
        <taxon>Euteleostomi</taxon>
        <taxon>Amphibia</taxon>
        <taxon>Batrachia</taxon>
        <taxon>Caudata</taxon>
        <taxon>Salamandroidea</taxon>
        <taxon>Salamandridae</taxon>
        <taxon>Pleurodelinae</taxon>
        <taxon>Pleurodeles</taxon>
    </lineage>
</organism>
<gene>
    <name evidence="1" type="ORF">NDU88_007907</name>
</gene>
<dbReference type="EMBL" id="JANPWB010000010">
    <property type="protein sequence ID" value="KAJ1141579.1"/>
    <property type="molecule type" value="Genomic_DNA"/>
</dbReference>
<name>A0AAV7QPB3_PLEWA</name>
<proteinExistence type="predicted"/>